<name>A0A3M8Q892_9GAMM</name>
<evidence type="ECO:0000256" key="2">
    <source>
        <dbReference type="ARBA" id="ARBA00004651"/>
    </source>
</evidence>
<keyword evidence="8" id="KW-0547">Nucleotide-binding</keyword>
<keyword evidence="9" id="KW-0418">Kinase</keyword>
<reference evidence="23 24" key="1">
    <citation type="journal article" date="2012" name="Int. J. Syst. Evol. Microbiol.">
        <title>Marinomonas hwangdonensis sp. nov., isolated from seawater.</title>
        <authorList>
            <person name="Jung Y.T."/>
            <person name="Oh T.K."/>
            <person name="Yoon J.H."/>
        </authorList>
    </citation>
    <scope>NUCLEOTIDE SEQUENCE [LARGE SCALE GENOMIC DNA]</scope>
    <source>
        <strain evidence="23 24">HDW-15</strain>
    </source>
</reference>
<evidence type="ECO:0000256" key="19">
    <source>
        <dbReference type="SAM" id="Phobius"/>
    </source>
</evidence>
<dbReference type="InterPro" id="IPR005467">
    <property type="entry name" value="His_kinase_dom"/>
</dbReference>
<dbReference type="CDD" id="cd16922">
    <property type="entry name" value="HATPase_EvgS-ArcB-TorS-like"/>
    <property type="match status" value="1"/>
</dbReference>
<dbReference type="Gene3D" id="3.30.565.10">
    <property type="entry name" value="Histidine kinase-like ATPase, C-terminal domain"/>
    <property type="match status" value="1"/>
</dbReference>
<evidence type="ECO:0000256" key="4">
    <source>
        <dbReference type="ARBA" id="ARBA00022475"/>
    </source>
</evidence>
<keyword evidence="13 19" id="KW-0472">Membrane</keyword>
<organism evidence="23 24">
    <name type="scientific">Marinomonas hwangdonensis</name>
    <dbReference type="NCBI Taxonomy" id="1053647"/>
    <lineage>
        <taxon>Bacteria</taxon>
        <taxon>Pseudomonadati</taxon>
        <taxon>Pseudomonadota</taxon>
        <taxon>Gammaproteobacteria</taxon>
        <taxon>Oceanospirillales</taxon>
        <taxon>Oceanospirillaceae</taxon>
        <taxon>Marinomonas</taxon>
    </lineage>
</organism>
<dbReference type="FunFam" id="1.10.287.130:FF:000002">
    <property type="entry name" value="Two-component osmosensing histidine kinase"/>
    <property type="match status" value="1"/>
</dbReference>
<dbReference type="NCBIfam" id="TIGR00229">
    <property type="entry name" value="sensory_box"/>
    <property type="match status" value="1"/>
</dbReference>
<accession>A0A3M8Q892</accession>
<proteinExistence type="predicted"/>
<gene>
    <name evidence="23" type="ORF">EBI00_06275</name>
</gene>
<evidence type="ECO:0000256" key="18">
    <source>
        <dbReference type="SAM" id="Coils"/>
    </source>
</evidence>
<comment type="catalytic activity">
    <reaction evidence="1">
        <text>ATP + protein L-histidine = ADP + protein N-phospho-L-histidine.</text>
        <dbReference type="EC" id="2.7.13.3"/>
    </reaction>
</comment>
<evidence type="ECO:0000256" key="11">
    <source>
        <dbReference type="ARBA" id="ARBA00022989"/>
    </source>
</evidence>
<dbReference type="SUPFAM" id="SSF47384">
    <property type="entry name" value="Homodimeric domain of signal transducing histidine kinase"/>
    <property type="match status" value="1"/>
</dbReference>
<evidence type="ECO:0000256" key="9">
    <source>
        <dbReference type="ARBA" id="ARBA00022777"/>
    </source>
</evidence>
<dbReference type="InterPro" id="IPR004358">
    <property type="entry name" value="Sig_transdc_His_kin-like_C"/>
</dbReference>
<keyword evidence="18" id="KW-0175">Coiled coil</keyword>
<evidence type="ECO:0000256" key="13">
    <source>
        <dbReference type="ARBA" id="ARBA00023136"/>
    </source>
</evidence>
<dbReference type="PRINTS" id="PR00344">
    <property type="entry name" value="BCTRLSENSOR"/>
</dbReference>
<feature type="modified residue" description="4-aspartylphosphate" evidence="17">
    <location>
        <position position="850"/>
    </location>
</feature>
<dbReference type="GO" id="GO:0005886">
    <property type="term" value="C:plasma membrane"/>
    <property type="evidence" value="ECO:0007669"/>
    <property type="project" value="UniProtKB-SubCell"/>
</dbReference>
<dbReference type="EMBL" id="RIZG01000003">
    <property type="protein sequence ID" value="RNF51504.1"/>
    <property type="molecule type" value="Genomic_DNA"/>
</dbReference>
<dbReference type="PANTHER" id="PTHR45339:SF1">
    <property type="entry name" value="HYBRID SIGNAL TRANSDUCTION HISTIDINE KINASE J"/>
    <property type="match status" value="1"/>
</dbReference>
<dbReference type="Pfam" id="PF01627">
    <property type="entry name" value="Hpt"/>
    <property type="match status" value="1"/>
</dbReference>
<dbReference type="InterPro" id="IPR008207">
    <property type="entry name" value="Sig_transdc_His_kin_Hpt_dom"/>
</dbReference>
<dbReference type="PROSITE" id="PS50109">
    <property type="entry name" value="HIS_KIN"/>
    <property type="match status" value="1"/>
</dbReference>
<dbReference type="Proteomes" id="UP000280507">
    <property type="component" value="Unassembled WGS sequence"/>
</dbReference>
<comment type="subunit">
    <text evidence="14">At low DSF concentrations, interacts with RpfF.</text>
</comment>
<dbReference type="SUPFAM" id="SSF55785">
    <property type="entry name" value="PYP-like sensor domain (PAS domain)"/>
    <property type="match status" value="1"/>
</dbReference>
<keyword evidence="10" id="KW-0067">ATP-binding</keyword>
<evidence type="ECO:0000256" key="17">
    <source>
        <dbReference type="PROSITE-ProRule" id="PRU00169"/>
    </source>
</evidence>
<dbReference type="GO" id="GO:0000155">
    <property type="term" value="F:phosphorelay sensor kinase activity"/>
    <property type="evidence" value="ECO:0007669"/>
    <property type="project" value="InterPro"/>
</dbReference>
<feature type="modified residue" description="Phosphohistidine" evidence="16">
    <location>
        <position position="1139"/>
    </location>
</feature>
<feature type="modified residue" description="4-aspartylphosphate" evidence="17">
    <location>
        <position position="994"/>
    </location>
</feature>
<dbReference type="SMART" id="SM00388">
    <property type="entry name" value="HisKA"/>
    <property type="match status" value="1"/>
</dbReference>
<dbReference type="FunFam" id="3.30.565.10:FF:000010">
    <property type="entry name" value="Sensor histidine kinase RcsC"/>
    <property type="match status" value="1"/>
</dbReference>
<dbReference type="OrthoDB" id="9810730at2"/>
<evidence type="ECO:0000256" key="5">
    <source>
        <dbReference type="ARBA" id="ARBA00022553"/>
    </source>
</evidence>
<dbReference type="Pfam" id="PF00072">
    <property type="entry name" value="Response_reg"/>
    <property type="match status" value="2"/>
</dbReference>
<dbReference type="CDD" id="cd00088">
    <property type="entry name" value="HPT"/>
    <property type="match status" value="1"/>
</dbReference>
<dbReference type="Gene3D" id="1.10.287.130">
    <property type="match status" value="1"/>
</dbReference>
<evidence type="ECO:0000256" key="1">
    <source>
        <dbReference type="ARBA" id="ARBA00000085"/>
    </source>
</evidence>
<dbReference type="InterPro" id="IPR003594">
    <property type="entry name" value="HATPase_dom"/>
</dbReference>
<dbReference type="InterPro" id="IPR036097">
    <property type="entry name" value="HisK_dim/P_sf"/>
</dbReference>
<dbReference type="Gene3D" id="3.30.450.20">
    <property type="entry name" value="PAS domain"/>
    <property type="match status" value="1"/>
</dbReference>
<evidence type="ECO:0000256" key="6">
    <source>
        <dbReference type="ARBA" id="ARBA00022679"/>
    </source>
</evidence>
<dbReference type="SMART" id="SM00073">
    <property type="entry name" value="HPT"/>
    <property type="match status" value="1"/>
</dbReference>
<dbReference type="EC" id="2.7.13.3" evidence="3"/>
<evidence type="ECO:0000256" key="3">
    <source>
        <dbReference type="ARBA" id="ARBA00012438"/>
    </source>
</evidence>
<dbReference type="SUPFAM" id="SSF47226">
    <property type="entry name" value="Histidine-containing phosphotransfer domain, HPT domain"/>
    <property type="match status" value="1"/>
</dbReference>
<dbReference type="InterPro" id="IPR011006">
    <property type="entry name" value="CheY-like_superfamily"/>
</dbReference>
<evidence type="ECO:0000256" key="15">
    <source>
        <dbReference type="ARBA" id="ARBA00068150"/>
    </source>
</evidence>
<keyword evidence="7 19" id="KW-0812">Transmembrane</keyword>
<dbReference type="InterPro" id="IPR036641">
    <property type="entry name" value="HPT_dom_sf"/>
</dbReference>
<dbReference type="InterPro" id="IPR003661">
    <property type="entry name" value="HisK_dim/P_dom"/>
</dbReference>
<keyword evidence="6" id="KW-0808">Transferase</keyword>
<dbReference type="Pfam" id="PF00512">
    <property type="entry name" value="HisKA"/>
    <property type="match status" value="1"/>
</dbReference>
<dbReference type="InterPro" id="IPR035965">
    <property type="entry name" value="PAS-like_dom_sf"/>
</dbReference>
<protein>
    <recommendedName>
        <fullName evidence="15">Sensory/regulatory protein RpfC</fullName>
        <ecNumber evidence="3">2.7.13.3</ecNumber>
    </recommendedName>
</protein>
<dbReference type="InterPro" id="IPR001789">
    <property type="entry name" value="Sig_transdc_resp-reg_receiver"/>
</dbReference>
<dbReference type="Gene3D" id="1.20.120.160">
    <property type="entry name" value="HPT domain"/>
    <property type="match status" value="1"/>
</dbReference>
<keyword evidence="4" id="KW-1003">Cell membrane</keyword>
<evidence type="ECO:0000259" key="22">
    <source>
        <dbReference type="PROSITE" id="PS50894"/>
    </source>
</evidence>
<dbReference type="PROSITE" id="PS50894">
    <property type="entry name" value="HPT"/>
    <property type="match status" value="1"/>
</dbReference>
<keyword evidence="24" id="KW-1185">Reference proteome</keyword>
<feature type="domain" description="Histidine kinase" evidence="20">
    <location>
        <begin position="557"/>
        <end position="778"/>
    </location>
</feature>
<sequence>MMTLDRHHLSISPLVWLLAFVALMSSLIGAVILTNTLQALASQRQDLRSQQASLLNASAELRNIVPTYRDQLRQILFEDSPPDVNHNFNIDLYNSAVVTIKTESNDSETQKISAQLAEQGQQLVTTAKQINDWHIRYTQHHQDVVQLDIKGKAINHLQQLKRLTYRMTGNNRLQENFLIYQYNTSSYEERDALANAYLQLRLSRLESALNTAMEDINTLEVALNVMIVSSSLDVITDLKDNQIKSSLDRLDYVIAESAKVHPDAAERLQQERYALGKTLFGEGYIFDTTEQVIKLGSKGLFQERIEYISLAAEKIELINLLESTFSPLPRLMDQIGEFVQINSKNLDQKIEDQLTGVKTRVLWISGISIAMLLLLAWAITRRVTRQLSSFIESEERFRSMFEFTPDPVWILMSEKIVECNNAAVQVLKYSEKGALLGKKMGDISRNKQTDGTLSSARLHRCFKQVALNGNTRTEWEFKCSDGELIHADMTMLSSSFNDRPATIISWRDVTEKFISQQSLAQYKEKLENDIALQTKELQTAKETAENANQAKSEFLANMSHEIRTPMNSIIGMSSLALHTPLSNKQRGYIEKISHSADSLLNIINDILDFSKIEARKMDIESVPFTLTNLIHKVAHVLELKIEEKGLELIIDIDASVPQQVVGDPTRLRQILLNLGNNAVKFTKQGEIIIRATCSKQDQQENMIHFSVEDTGIGINKDKQSNLFKSFSQADTSTTRRFGGTGLGLAISKRLVQLMGGEIWVESEENKGSTFHFTVRFQHSENDESQYALSSYTNFNQIVIVDDNDTAREVLKASVEALGLVCHTFSNGHKAVQFIASLKATSQPYPMMLIDWKMPELDGMDTCRAILAETKGDAPITIIMVTAHGQDDARKAGEGLPISAFLTKPVTTSSLFDQIIQLCGPDAISLIDHKSDSNHIIFSYELAGANILLVEDNEINRELAEELLSRSGIQFTSATNGQEAIDLLGSERFDCILMDCQMPIMDGYTATQKIRTMQEYKDIPIIAMTANVMADDIQYAKASGMNDHIAKPIHFETMFNTLRTWLKFNIKHTGYTPASYHDTNSELLPDSMHIDTELGLARTLTTPLYIRLLRRFLKTQVTFIDECKDAMKMKNLESARRYAHTLKGVSATLGMMELSASASHLERALSEEINISPILLSVEHDLINVLNDLRLWHSNHEATPANDVPTQSSMAPQEFRKSLDRLNTYITENVVEALPLAQILLNNSTDENTYRSIEKIIAALKLYDFELAENYFTVLLQSLEDASKLSRH</sequence>
<dbReference type="CDD" id="cd17546">
    <property type="entry name" value="REC_hyHK_CKI1_RcsC-like"/>
    <property type="match status" value="2"/>
</dbReference>
<dbReference type="SUPFAM" id="SSF52172">
    <property type="entry name" value="CheY-like"/>
    <property type="match status" value="2"/>
</dbReference>
<evidence type="ECO:0000256" key="12">
    <source>
        <dbReference type="ARBA" id="ARBA00023012"/>
    </source>
</evidence>
<feature type="domain" description="HPt" evidence="22">
    <location>
        <begin position="1100"/>
        <end position="1188"/>
    </location>
</feature>
<dbReference type="Pfam" id="PF13188">
    <property type="entry name" value="PAS_8"/>
    <property type="match status" value="1"/>
</dbReference>
<comment type="subcellular location">
    <subcellularLocation>
        <location evidence="2">Cell membrane</location>
        <topology evidence="2">Multi-pass membrane protein</topology>
    </subcellularLocation>
</comment>
<dbReference type="Gene3D" id="3.40.50.2300">
    <property type="match status" value="2"/>
</dbReference>
<dbReference type="SMART" id="SM00448">
    <property type="entry name" value="REC"/>
    <property type="match status" value="2"/>
</dbReference>
<evidence type="ECO:0000259" key="20">
    <source>
        <dbReference type="PROSITE" id="PS50109"/>
    </source>
</evidence>
<dbReference type="InterPro" id="IPR036890">
    <property type="entry name" value="HATPase_C_sf"/>
</dbReference>
<dbReference type="RefSeq" id="WP_123095078.1">
    <property type="nucleotide sequence ID" value="NZ_RIZG01000003.1"/>
</dbReference>
<dbReference type="Pfam" id="PF02518">
    <property type="entry name" value="HATPase_c"/>
    <property type="match status" value="1"/>
</dbReference>
<evidence type="ECO:0000256" key="8">
    <source>
        <dbReference type="ARBA" id="ARBA00022741"/>
    </source>
</evidence>
<evidence type="ECO:0000256" key="7">
    <source>
        <dbReference type="ARBA" id="ARBA00022692"/>
    </source>
</evidence>
<dbReference type="GO" id="GO:0005524">
    <property type="term" value="F:ATP binding"/>
    <property type="evidence" value="ECO:0007669"/>
    <property type="project" value="UniProtKB-KW"/>
</dbReference>
<evidence type="ECO:0000256" key="16">
    <source>
        <dbReference type="PROSITE-ProRule" id="PRU00110"/>
    </source>
</evidence>
<dbReference type="SMART" id="SM00387">
    <property type="entry name" value="HATPase_c"/>
    <property type="match status" value="1"/>
</dbReference>
<dbReference type="PANTHER" id="PTHR45339">
    <property type="entry name" value="HYBRID SIGNAL TRANSDUCTION HISTIDINE KINASE J"/>
    <property type="match status" value="1"/>
</dbReference>
<dbReference type="CDD" id="cd00082">
    <property type="entry name" value="HisKA"/>
    <property type="match status" value="1"/>
</dbReference>
<dbReference type="SUPFAM" id="SSF55874">
    <property type="entry name" value="ATPase domain of HSP90 chaperone/DNA topoisomerase II/histidine kinase"/>
    <property type="match status" value="1"/>
</dbReference>
<evidence type="ECO:0000259" key="21">
    <source>
        <dbReference type="PROSITE" id="PS50110"/>
    </source>
</evidence>
<feature type="coiled-coil region" evidence="18">
    <location>
        <begin position="523"/>
        <end position="557"/>
    </location>
</feature>
<evidence type="ECO:0000313" key="24">
    <source>
        <dbReference type="Proteomes" id="UP000280507"/>
    </source>
</evidence>
<evidence type="ECO:0000256" key="10">
    <source>
        <dbReference type="ARBA" id="ARBA00022840"/>
    </source>
</evidence>
<evidence type="ECO:0000256" key="14">
    <source>
        <dbReference type="ARBA" id="ARBA00064003"/>
    </source>
</evidence>
<keyword evidence="12" id="KW-0902">Two-component regulatory system</keyword>
<dbReference type="InterPro" id="IPR000014">
    <property type="entry name" value="PAS"/>
</dbReference>
<feature type="transmembrane region" description="Helical" evidence="19">
    <location>
        <begin position="14"/>
        <end position="34"/>
    </location>
</feature>
<feature type="transmembrane region" description="Helical" evidence="19">
    <location>
        <begin position="361"/>
        <end position="379"/>
    </location>
</feature>
<feature type="domain" description="Response regulatory" evidence="21">
    <location>
        <begin position="945"/>
        <end position="1061"/>
    </location>
</feature>
<dbReference type="PROSITE" id="PS50110">
    <property type="entry name" value="RESPONSE_REGULATORY"/>
    <property type="match status" value="2"/>
</dbReference>
<evidence type="ECO:0000313" key="23">
    <source>
        <dbReference type="EMBL" id="RNF51504.1"/>
    </source>
</evidence>
<keyword evidence="11 19" id="KW-1133">Transmembrane helix</keyword>
<comment type="caution">
    <text evidence="23">The sequence shown here is derived from an EMBL/GenBank/DDBJ whole genome shotgun (WGS) entry which is preliminary data.</text>
</comment>
<keyword evidence="5 17" id="KW-0597">Phosphoprotein</keyword>
<feature type="domain" description="Response regulatory" evidence="21">
    <location>
        <begin position="796"/>
        <end position="918"/>
    </location>
</feature>